<comment type="caution">
    <text evidence="1">The sequence shown here is derived from an EMBL/GenBank/DDBJ whole genome shotgun (WGS) entry which is preliminary data.</text>
</comment>
<dbReference type="Proteomes" id="UP001500305">
    <property type="component" value="Unassembled WGS sequence"/>
</dbReference>
<name>A0ABN3EPS5_9ACTN</name>
<sequence>MLSEALTALAMSGGTAVMTAAGTEAWEGVRGRVAAWFGRGNTQRESAELERLGRTAAELAAAEGEQLERLRIRQEASWQARFEAFLEDLPEDERERAGEALRELLAESAAQAQVSTGDGGIAVGGNVHISAQEGSVAAGVIHGGVQIGHPQVPDPSKG</sequence>
<proteinExistence type="predicted"/>
<dbReference type="EMBL" id="BAAATR010000031">
    <property type="protein sequence ID" value="GAA2264871.1"/>
    <property type="molecule type" value="Genomic_DNA"/>
</dbReference>
<dbReference type="RefSeq" id="WP_344639376.1">
    <property type="nucleotide sequence ID" value="NZ_BAAATR010000031.1"/>
</dbReference>
<reference evidence="1 2" key="1">
    <citation type="journal article" date="2019" name="Int. J. Syst. Evol. Microbiol.">
        <title>The Global Catalogue of Microorganisms (GCM) 10K type strain sequencing project: providing services to taxonomists for standard genome sequencing and annotation.</title>
        <authorList>
            <consortium name="The Broad Institute Genomics Platform"/>
            <consortium name="The Broad Institute Genome Sequencing Center for Infectious Disease"/>
            <person name="Wu L."/>
            <person name="Ma J."/>
        </authorList>
    </citation>
    <scope>NUCLEOTIDE SEQUENCE [LARGE SCALE GENOMIC DNA]</scope>
    <source>
        <strain evidence="1 2">JCM 7356</strain>
    </source>
</reference>
<organism evidence="1 2">
    <name type="scientific">Kitasatospora cystarginea</name>
    <dbReference type="NCBI Taxonomy" id="58350"/>
    <lineage>
        <taxon>Bacteria</taxon>
        <taxon>Bacillati</taxon>
        <taxon>Actinomycetota</taxon>
        <taxon>Actinomycetes</taxon>
        <taxon>Kitasatosporales</taxon>
        <taxon>Streptomycetaceae</taxon>
        <taxon>Kitasatospora</taxon>
    </lineage>
</organism>
<keyword evidence="2" id="KW-1185">Reference proteome</keyword>
<protein>
    <submittedName>
        <fullName evidence="1">Uncharacterized protein</fullName>
    </submittedName>
</protein>
<gene>
    <name evidence="1" type="ORF">GCM10010430_57080</name>
</gene>
<evidence type="ECO:0000313" key="2">
    <source>
        <dbReference type="Proteomes" id="UP001500305"/>
    </source>
</evidence>
<accession>A0ABN3EPS5</accession>
<evidence type="ECO:0000313" key="1">
    <source>
        <dbReference type="EMBL" id="GAA2264871.1"/>
    </source>
</evidence>